<dbReference type="InterPro" id="IPR011759">
    <property type="entry name" value="Cyt_c_oxidase_su2_TM_dom"/>
</dbReference>
<keyword evidence="6" id="KW-1278">Translocase</keyword>
<accession>A0A5C7FJR6</accession>
<keyword evidence="7 11" id="KW-0249">Electron transport</keyword>
<evidence type="ECO:0000256" key="10">
    <source>
        <dbReference type="PROSITE-ProRule" id="PRU00473"/>
    </source>
</evidence>
<keyword evidence="3 11" id="KW-0813">Transport</keyword>
<evidence type="ECO:0000256" key="4">
    <source>
        <dbReference type="ARBA" id="ARBA00022660"/>
    </source>
</evidence>
<proteinExistence type="inferred from homology"/>
<dbReference type="EMBL" id="VOXD01000035">
    <property type="protein sequence ID" value="TXF87587.1"/>
    <property type="molecule type" value="Genomic_DNA"/>
</dbReference>
<dbReference type="InterPro" id="IPR045187">
    <property type="entry name" value="CcO_II"/>
</dbReference>
<dbReference type="SUPFAM" id="SSF81464">
    <property type="entry name" value="Cytochrome c oxidase subunit II-like, transmembrane region"/>
    <property type="match status" value="1"/>
</dbReference>
<dbReference type="PANTHER" id="PTHR22888">
    <property type="entry name" value="CYTOCHROME C OXIDASE, SUBUNIT II"/>
    <property type="match status" value="1"/>
</dbReference>
<evidence type="ECO:0000256" key="6">
    <source>
        <dbReference type="ARBA" id="ARBA00022967"/>
    </source>
</evidence>
<sequence length="499" mass="56769">MLLIIVQIARVRDLAKQMRGEEEVDARNTKMTGYYLLVFLVAFLVITVASMVYYKNYMLGYGPNDSLSEHGGLIDGMMNLTFVITFIVFVITHILLFWYSYKYRKQEGKKAQYISHNNTLEIVWTGIPAIVMTFLVIGGLDAWNTIMGDVGADDDYMEIEANGYQFAWQLRYPGDDGLLGRTNFRLIEGNNPFGQDWTDLKNADDIHVGQIVLPVNKKIRVRITARDVLHDFYLPQFRVKMDAVPGLPTFFVFTPTKTTKEWRKELSQYEEYQIPSITDPEKMYWETANMELACAELCGKGHWSMKKTVTILEEDEYEEWLAEQKSYYLSTIRGTESDPNGNILFPAEITQRRQEFIQEANTALETPEDDDNTLILKYVTFETGSAQLTELSSYQLDDAINFLKKNTDVNVMLKGHTDSTGDATANYTLSERRASEVRSYLLKGGIDAQRMTSAGFGSTVPVADNGTAEGRQANRRTELYVTRGELPALPVMMDSTPSK</sequence>
<dbReference type="Gene3D" id="1.10.287.90">
    <property type="match status" value="1"/>
</dbReference>
<dbReference type="SUPFAM" id="SSF103088">
    <property type="entry name" value="OmpA-like"/>
    <property type="match status" value="1"/>
</dbReference>
<feature type="transmembrane region" description="Helical" evidence="13">
    <location>
        <begin position="122"/>
        <end position="140"/>
    </location>
</feature>
<dbReference type="PROSITE" id="PS50999">
    <property type="entry name" value="COX2_TM"/>
    <property type="match status" value="1"/>
</dbReference>
<dbReference type="InterPro" id="IPR006664">
    <property type="entry name" value="OMP_bac"/>
</dbReference>
<dbReference type="InterPro" id="IPR008972">
    <property type="entry name" value="Cupredoxin"/>
</dbReference>
<protein>
    <recommendedName>
        <fullName evidence="12">Cytochrome c oxidase subunit 2</fullName>
        <ecNumber evidence="12">7.1.1.9</ecNumber>
    </recommendedName>
</protein>
<feature type="domain" description="Cytochrome oxidase subunit II copper A binding" evidence="14">
    <location>
        <begin position="154"/>
        <end position="323"/>
    </location>
</feature>
<dbReference type="EC" id="7.1.1.9" evidence="12"/>
<dbReference type="Pfam" id="PF00116">
    <property type="entry name" value="COX2"/>
    <property type="match status" value="1"/>
</dbReference>
<evidence type="ECO:0000256" key="13">
    <source>
        <dbReference type="SAM" id="Phobius"/>
    </source>
</evidence>
<feature type="domain" description="OmpA-like" evidence="16">
    <location>
        <begin position="368"/>
        <end position="485"/>
    </location>
</feature>
<evidence type="ECO:0000256" key="8">
    <source>
        <dbReference type="ARBA" id="ARBA00022989"/>
    </source>
</evidence>
<dbReference type="PROSITE" id="PS51123">
    <property type="entry name" value="OMPA_2"/>
    <property type="match status" value="1"/>
</dbReference>
<evidence type="ECO:0000313" key="18">
    <source>
        <dbReference type="Proteomes" id="UP000321907"/>
    </source>
</evidence>
<dbReference type="GO" id="GO:0004129">
    <property type="term" value="F:cytochrome-c oxidase activity"/>
    <property type="evidence" value="ECO:0007669"/>
    <property type="project" value="UniProtKB-EC"/>
</dbReference>
<dbReference type="AlphaFoldDB" id="A0A5C7FJR6"/>
<evidence type="ECO:0000259" key="15">
    <source>
        <dbReference type="PROSITE" id="PS50999"/>
    </source>
</evidence>
<keyword evidence="9 10" id="KW-0472">Membrane</keyword>
<dbReference type="Gene3D" id="2.60.40.420">
    <property type="entry name" value="Cupredoxins - blue copper proteins"/>
    <property type="match status" value="1"/>
</dbReference>
<dbReference type="Pfam" id="PF00691">
    <property type="entry name" value="OmpA"/>
    <property type="match status" value="1"/>
</dbReference>
<dbReference type="GO" id="GO:0005507">
    <property type="term" value="F:copper ion binding"/>
    <property type="evidence" value="ECO:0007669"/>
    <property type="project" value="InterPro"/>
</dbReference>
<keyword evidence="4 11" id="KW-0679">Respiratory chain</keyword>
<keyword evidence="5 11" id="KW-0812">Transmembrane</keyword>
<name>A0A5C7FJR6_9BACT</name>
<evidence type="ECO:0000313" key="17">
    <source>
        <dbReference type="EMBL" id="TXF87587.1"/>
    </source>
</evidence>
<comment type="similarity">
    <text evidence="2 11">Belongs to the cytochrome c oxidase subunit 2 family.</text>
</comment>
<keyword evidence="12" id="KW-0186">Copper</keyword>
<comment type="caution">
    <text evidence="17">The sequence shown here is derived from an EMBL/GenBank/DDBJ whole genome shotgun (WGS) entry which is preliminary data.</text>
</comment>
<feature type="transmembrane region" description="Helical" evidence="13">
    <location>
        <begin position="80"/>
        <end position="101"/>
    </location>
</feature>
<evidence type="ECO:0000256" key="3">
    <source>
        <dbReference type="ARBA" id="ARBA00022448"/>
    </source>
</evidence>
<keyword evidence="8 13" id="KW-1133">Transmembrane helix</keyword>
<evidence type="ECO:0000259" key="14">
    <source>
        <dbReference type="PROSITE" id="PS50857"/>
    </source>
</evidence>
<evidence type="ECO:0000256" key="5">
    <source>
        <dbReference type="ARBA" id="ARBA00022692"/>
    </source>
</evidence>
<evidence type="ECO:0000259" key="16">
    <source>
        <dbReference type="PROSITE" id="PS51123"/>
    </source>
</evidence>
<dbReference type="InterPro" id="IPR002429">
    <property type="entry name" value="CcO_II-like_C"/>
</dbReference>
<dbReference type="InterPro" id="IPR006665">
    <property type="entry name" value="OmpA-like"/>
</dbReference>
<organism evidence="17 18">
    <name type="scientific">Neolewinella aurantiaca</name>
    <dbReference type="NCBI Taxonomy" id="2602767"/>
    <lineage>
        <taxon>Bacteria</taxon>
        <taxon>Pseudomonadati</taxon>
        <taxon>Bacteroidota</taxon>
        <taxon>Saprospiria</taxon>
        <taxon>Saprospirales</taxon>
        <taxon>Lewinellaceae</taxon>
        <taxon>Neolewinella</taxon>
    </lineage>
</organism>
<dbReference type="PRINTS" id="PR01166">
    <property type="entry name" value="CYCOXIDASEII"/>
</dbReference>
<gene>
    <name evidence="17" type="ORF">FUA23_18380</name>
</gene>
<evidence type="ECO:0000256" key="2">
    <source>
        <dbReference type="ARBA" id="ARBA00007866"/>
    </source>
</evidence>
<dbReference type="PANTHER" id="PTHR22888:SF9">
    <property type="entry name" value="CYTOCHROME C OXIDASE SUBUNIT 2"/>
    <property type="match status" value="1"/>
</dbReference>
<reference evidence="17 18" key="1">
    <citation type="submission" date="2019-08" db="EMBL/GenBank/DDBJ databases">
        <title>Lewinella sp. strain SSH13 Genome sequencing and assembly.</title>
        <authorList>
            <person name="Kim I."/>
        </authorList>
    </citation>
    <scope>NUCLEOTIDE SEQUENCE [LARGE SCALE GENOMIC DNA]</scope>
    <source>
        <strain evidence="17 18">SSH13</strain>
    </source>
</reference>
<dbReference type="InterPro" id="IPR036257">
    <property type="entry name" value="Cyt_c_oxidase_su2_TM_sf"/>
</dbReference>
<dbReference type="Proteomes" id="UP000321907">
    <property type="component" value="Unassembled WGS sequence"/>
</dbReference>
<evidence type="ECO:0000256" key="12">
    <source>
        <dbReference type="RuleBase" id="RU004024"/>
    </source>
</evidence>
<dbReference type="PRINTS" id="PR01021">
    <property type="entry name" value="OMPADOMAIN"/>
</dbReference>
<evidence type="ECO:0000256" key="7">
    <source>
        <dbReference type="ARBA" id="ARBA00022982"/>
    </source>
</evidence>
<keyword evidence="12" id="KW-0479">Metal-binding</keyword>
<evidence type="ECO:0000256" key="1">
    <source>
        <dbReference type="ARBA" id="ARBA00004141"/>
    </source>
</evidence>
<dbReference type="SUPFAM" id="SSF49503">
    <property type="entry name" value="Cupredoxins"/>
    <property type="match status" value="1"/>
</dbReference>
<dbReference type="Pfam" id="PF02790">
    <property type="entry name" value="COX2_TM"/>
    <property type="match status" value="1"/>
</dbReference>
<dbReference type="Gene3D" id="3.30.1330.60">
    <property type="entry name" value="OmpA-like domain"/>
    <property type="match status" value="1"/>
</dbReference>
<dbReference type="CDD" id="cd07185">
    <property type="entry name" value="OmpA_C-like"/>
    <property type="match status" value="1"/>
</dbReference>
<dbReference type="GO" id="GO:0005886">
    <property type="term" value="C:plasma membrane"/>
    <property type="evidence" value="ECO:0007669"/>
    <property type="project" value="UniProtKB-SubCell"/>
</dbReference>
<feature type="transmembrane region" description="Helical" evidence="13">
    <location>
        <begin position="34"/>
        <end position="54"/>
    </location>
</feature>
<evidence type="ECO:0000256" key="11">
    <source>
        <dbReference type="RuleBase" id="RU000456"/>
    </source>
</evidence>
<keyword evidence="18" id="KW-1185">Reference proteome</keyword>
<dbReference type="InterPro" id="IPR036737">
    <property type="entry name" value="OmpA-like_sf"/>
</dbReference>
<dbReference type="OrthoDB" id="9781261at2"/>
<feature type="domain" description="Cytochrome oxidase subunit II transmembrane region profile" evidence="15">
    <location>
        <begin position="55"/>
        <end position="150"/>
    </location>
</feature>
<dbReference type="GO" id="GO:0042773">
    <property type="term" value="P:ATP synthesis coupled electron transport"/>
    <property type="evidence" value="ECO:0007669"/>
    <property type="project" value="TreeGrafter"/>
</dbReference>
<comment type="function">
    <text evidence="12">Subunits I and II form the functional core of the enzyme complex. Electrons originating in cytochrome c are transferred via heme a and Cu(A) to the binuclear center formed by heme a3 and Cu(B).</text>
</comment>
<dbReference type="PROSITE" id="PS50857">
    <property type="entry name" value="COX2_CUA"/>
    <property type="match status" value="1"/>
</dbReference>
<comment type="catalytic activity">
    <reaction evidence="12">
        <text>4 Fe(II)-[cytochrome c] + O2 + 8 H(+)(in) = 4 Fe(III)-[cytochrome c] + 2 H2O + 4 H(+)(out)</text>
        <dbReference type="Rhea" id="RHEA:11436"/>
        <dbReference type="Rhea" id="RHEA-COMP:10350"/>
        <dbReference type="Rhea" id="RHEA-COMP:14399"/>
        <dbReference type="ChEBI" id="CHEBI:15377"/>
        <dbReference type="ChEBI" id="CHEBI:15378"/>
        <dbReference type="ChEBI" id="CHEBI:15379"/>
        <dbReference type="ChEBI" id="CHEBI:29033"/>
        <dbReference type="ChEBI" id="CHEBI:29034"/>
        <dbReference type="EC" id="7.1.1.9"/>
    </reaction>
</comment>
<comment type="cofactor">
    <cofactor evidence="12">
        <name>Cu cation</name>
        <dbReference type="ChEBI" id="CHEBI:23378"/>
    </cofactor>
    <text evidence="12">Binds a copper A center.</text>
</comment>
<comment type="subcellular location">
    <subcellularLocation>
        <location evidence="11">Cell membrane</location>
        <topology evidence="11">Multi-pass membrane protein</topology>
    </subcellularLocation>
    <subcellularLocation>
        <location evidence="1">Membrane</location>
        <topology evidence="1">Multi-pass membrane protein</topology>
    </subcellularLocation>
</comment>
<evidence type="ECO:0000256" key="9">
    <source>
        <dbReference type="ARBA" id="ARBA00023136"/>
    </source>
</evidence>